<dbReference type="RefSeq" id="WP_188518482.1">
    <property type="nucleotide sequence ID" value="NZ_BMES01000002.1"/>
</dbReference>
<dbReference type="EMBL" id="BMES01000002">
    <property type="protein sequence ID" value="GGH23551.1"/>
    <property type="molecule type" value="Genomic_DNA"/>
</dbReference>
<reference evidence="2" key="1">
    <citation type="journal article" date="2014" name="Int. J. Syst. Evol. Microbiol.">
        <title>Complete genome sequence of Corynebacterium casei LMG S-19264T (=DSM 44701T), isolated from a smear-ripened cheese.</title>
        <authorList>
            <consortium name="US DOE Joint Genome Institute (JGI-PGF)"/>
            <person name="Walter F."/>
            <person name="Albersmeier A."/>
            <person name="Kalinowski J."/>
            <person name="Ruckert C."/>
        </authorList>
    </citation>
    <scope>NUCLEOTIDE SEQUENCE</scope>
    <source>
        <strain evidence="2">CGMCC 1.12214</strain>
    </source>
</reference>
<dbReference type="InterPro" id="IPR002347">
    <property type="entry name" value="SDR_fam"/>
</dbReference>
<dbReference type="AlphaFoldDB" id="A0A917I960"/>
<dbReference type="InterPro" id="IPR036291">
    <property type="entry name" value="NAD(P)-bd_dom_sf"/>
</dbReference>
<sequence length="248" mass="25389">MQILFEGRRALVTGAAHGIGRAIAEALAEGGATVVAADILAAELAPVASHASGRITTAVADLSRKADIQALASQHGPFDVLVHSAGGVCGQVGRPLEEIEEADWDAIVNINMKAAFLLAQATAPAMKANGYGRMVFISSGAGLGVSLTGIQAYASAKAGEIGLTRQLAHELGQFGVTVNSVAPGFVRSNPSSEKQWASYGAEGQKAMLGRIATRRLGTAEDIANAVLFLASEQASWITGQTLPVDGGK</sequence>
<comment type="similarity">
    <text evidence="1">Belongs to the short-chain dehydrogenases/reductases (SDR) family.</text>
</comment>
<gene>
    <name evidence="2" type="ORF">GCM10007036_29400</name>
</gene>
<evidence type="ECO:0000313" key="3">
    <source>
        <dbReference type="Proteomes" id="UP000603912"/>
    </source>
</evidence>
<evidence type="ECO:0000256" key="1">
    <source>
        <dbReference type="ARBA" id="ARBA00006484"/>
    </source>
</evidence>
<name>A0A917I960_9HYPH</name>
<reference evidence="2" key="2">
    <citation type="submission" date="2020-09" db="EMBL/GenBank/DDBJ databases">
        <authorList>
            <person name="Sun Q."/>
            <person name="Zhou Y."/>
        </authorList>
    </citation>
    <scope>NUCLEOTIDE SEQUENCE</scope>
    <source>
        <strain evidence="2">CGMCC 1.12214</strain>
    </source>
</reference>
<dbReference type="PANTHER" id="PTHR42879:SF2">
    <property type="entry name" value="3-OXOACYL-[ACYL-CARRIER-PROTEIN] REDUCTASE FABG"/>
    <property type="match status" value="1"/>
</dbReference>
<dbReference type="SUPFAM" id="SSF51735">
    <property type="entry name" value="NAD(P)-binding Rossmann-fold domains"/>
    <property type="match status" value="1"/>
</dbReference>
<dbReference type="Pfam" id="PF13561">
    <property type="entry name" value="adh_short_C2"/>
    <property type="match status" value="1"/>
</dbReference>
<accession>A0A917I960</accession>
<protein>
    <submittedName>
        <fullName evidence="2">Glucose 1-dehydrogenase</fullName>
    </submittedName>
</protein>
<dbReference type="PRINTS" id="PR00080">
    <property type="entry name" value="SDRFAMILY"/>
</dbReference>
<dbReference type="PANTHER" id="PTHR42879">
    <property type="entry name" value="3-OXOACYL-(ACYL-CARRIER-PROTEIN) REDUCTASE"/>
    <property type="match status" value="1"/>
</dbReference>
<evidence type="ECO:0000313" key="2">
    <source>
        <dbReference type="EMBL" id="GGH23551.1"/>
    </source>
</evidence>
<dbReference type="Gene3D" id="3.40.50.720">
    <property type="entry name" value="NAD(P)-binding Rossmann-like Domain"/>
    <property type="match status" value="1"/>
</dbReference>
<organism evidence="2 3">
    <name type="scientific">Alsobacter metallidurans</name>
    <dbReference type="NCBI Taxonomy" id="340221"/>
    <lineage>
        <taxon>Bacteria</taxon>
        <taxon>Pseudomonadati</taxon>
        <taxon>Pseudomonadota</taxon>
        <taxon>Alphaproteobacteria</taxon>
        <taxon>Hyphomicrobiales</taxon>
        <taxon>Alsobacteraceae</taxon>
        <taxon>Alsobacter</taxon>
    </lineage>
</organism>
<keyword evidence="3" id="KW-1185">Reference proteome</keyword>
<dbReference type="PRINTS" id="PR00081">
    <property type="entry name" value="GDHRDH"/>
</dbReference>
<dbReference type="Proteomes" id="UP000603912">
    <property type="component" value="Unassembled WGS sequence"/>
</dbReference>
<comment type="caution">
    <text evidence="2">The sequence shown here is derived from an EMBL/GenBank/DDBJ whole genome shotgun (WGS) entry which is preliminary data.</text>
</comment>
<dbReference type="InterPro" id="IPR050259">
    <property type="entry name" value="SDR"/>
</dbReference>
<proteinExistence type="inferred from homology"/>
<dbReference type="FunFam" id="3.40.50.720:FF:000084">
    <property type="entry name" value="Short-chain dehydrogenase reductase"/>
    <property type="match status" value="1"/>
</dbReference>